<evidence type="ECO:0000313" key="3">
    <source>
        <dbReference type="EMBL" id="KAJ4319812.1"/>
    </source>
</evidence>
<feature type="compositionally biased region" description="Basic and acidic residues" evidence="1">
    <location>
        <begin position="986"/>
        <end position="1003"/>
    </location>
</feature>
<feature type="compositionally biased region" description="Basic and acidic residues" evidence="1">
    <location>
        <begin position="186"/>
        <end position="197"/>
    </location>
</feature>
<feature type="compositionally biased region" description="Basic and acidic residues" evidence="1">
    <location>
        <begin position="942"/>
        <end position="953"/>
    </location>
</feature>
<feature type="region of interest" description="Disordered" evidence="1">
    <location>
        <begin position="181"/>
        <end position="224"/>
    </location>
</feature>
<dbReference type="SUPFAM" id="SSF52540">
    <property type="entry name" value="P-loop containing nucleoside triphosphate hydrolases"/>
    <property type="match status" value="1"/>
</dbReference>
<keyword evidence="4" id="KW-1185">Reference proteome</keyword>
<dbReference type="Pfam" id="PF00004">
    <property type="entry name" value="AAA"/>
    <property type="match status" value="1"/>
</dbReference>
<evidence type="ECO:0000259" key="2">
    <source>
        <dbReference type="SMART" id="SM00382"/>
    </source>
</evidence>
<name>A0A9W8WCD7_9HYPO</name>
<dbReference type="InterPro" id="IPR054289">
    <property type="entry name" value="DUF7025"/>
</dbReference>
<sequence>MKDEPRKTDTKDEIEMLESIKTEPKVRYCNWEQFKNRFSPDDCTYAIEVLLIGDDLDGEMEEEQLKRLSREKRKKFIESRRKKPARRPQADKRPDRQRLERVRINSPAILSFLGEVTGETSWAGKPHTFLRPFKSFIYFHERFEYEFHKLEAAFEENGQDKQKSSLGGAGAPKTNLTETLPALQAEEPKEASGKDKTSVFTTKSPKPTAESGEPPMDCNYAAPQSGSRHVQLVNLDETGYKEIKCYMEFSRSRLLPNYRKFEDKDHSQRVKVRFDDLWSLFRTGELVFRLKDSQDNSMPIEDEKGFGSAERKRGQKLFRVYYTESDTVPWTVDNLEVENGNLRRNSTEKKEEFELMVYYIDYDGTSYAGVPRQWNISRFEGDMDVTKLQFYPVRFKKDYAETISKRAESGARFQKLLLSGAPAIQHDGWTLTHNAVGELLGDEASKTAEYIDSDVIIDFHEAYQTNPSWKPKFLSFSKYRFEPDTTYDEFAIIQWSGPDRSRATAKLTEVIVSFEDVGSLRYNEFIKNDSFAMDPDVRPIVGNQARRELAGHDLALLTSRMFVYSLRNRKFINADIQNLKPIQIMSDPFSDLKIEESHKRLIRSVVQDHFDKKSIQRQLRAGDIEPLEQDFIRGKGKGLVIMLHGAPGVGKTATAEAIAAAHRKPLFAITCGDVGIFPREVEYTLSEVFRLANLWDCILLLDEAEIFLSRREKKDDNLQRNALVSIFLRTLEYYPGILFLTTNRVGVLDEALSSRVHLSIYFRHLDVEQTMALFEMNLKRSEMIAEQRATSTKEPPLLIKAEEIRSFALAHYSKHAGGPDGPRTWWNGRQIRNAFQIATSLAYANATDQNNDEKRHLGREHFDQVLRAMEEYTQYRQDLLHKTDDDLAADREERYLRAGGDNAGRRESPRYRPMYSGRPRPQPYPHQRPPFPPSPSSAWAFTEREAEYTRQDLDTPTPQRQESFLSPGAYPTGLGSGERPMSQGGFHDHGYQDREHGHGGRRM</sequence>
<feature type="region of interest" description="Disordered" evidence="1">
    <location>
        <begin position="895"/>
        <end position="1003"/>
    </location>
</feature>
<gene>
    <name evidence="3" type="ORF">N0V84_006193</name>
</gene>
<feature type="compositionally biased region" description="Polar residues" evidence="1">
    <location>
        <begin position="954"/>
        <end position="964"/>
    </location>
</feature>
<protein>
    <recommendedName>
        <fullName evidence="2">AAA+ ATPase domain-containing protein</fullName>
    </recommendedName>
</protein>
<proteinExistence type="predicted"/>
<feature type="compositionally biased region" description="Basic residues" evidence="1">
    <location>
        <begin position="76"/>
        <end position="86"/>
    </location>
</feature>
<dbReference type="OrthoDB" id="10042665at2759"/>
<accession>A0A9W8WCD7</accession>
<comment type="caution">
    <text evidence="3">The sequence shown here is derived from an EMBL/GenBank/DDBJ whole genome shotgun (WGS) entry which is preliminary data.</text>
</comment>
<dbReference type="GO" id="GO:0016887">
    <property type="term" value="F:ATP hydrolysis activity"/>
    <property type="evidence" value="ECO:0007669"/>
    <property type="project" value="InterPro"/>
</dbReference>
<dbReference type="InterPro" id="IPR027417">
    <property type="entry name" value="P-loop_NTPase"/>
</dbReference>
<dbReference type="AlphaFoldDB" id="A0A9W8WCD7"/>
<reference evidence="3" key="1">
    <citation type="submission" date="2022-10" db="EMBL/GenBank/DDBJ databases">
        <title>Tapping the CABI collections for fungal endophytes: first genome assemblies for Collariella, Neodidymelliopsis, Ascochyta clinopodiicola, Didymella pomorum, Didymosphaeria variabile, Neocosmospora piperis and Neocucurbitaria cava.</title>
        <authorList>
            <person name="Hill R."/>
        </authorList>
    </citation>
    <scope>NUCLEOTIDE SEQUENCE</scope>
    <source>
        <strain evidence="3">IMI 366586</strain>
    </source>
</reference>
<feature type="domain" description="AAA+ ATPase" evidence="2">
    <location>
        <begin position="637"/>
        <end position="766"/>
    </location>
</feature>
<dbReference type="EMBL" id="JAPEUR010000118">
    <property type="protein sequence ID" value="KAJ4319812.1"/>
    <property type="molecule type" value="Genomic_DNA"/>
</dbReference>
<organism evidence="3 4">
    <name type="scientific">Fusarium piperis</name>
    <dbReference type="NCBI Taxonomy" id="1435070"/>
    <lineage>
        <taxon>Eukaryota</taxon>
        <taxon>Fungi</taxon>
        <taxon>Dikarya</taxon>
        <taxon>Ascomycota</taxon>
        <taxon>Pezizomycotina</taxon>
        <taxon>Sordariomycetes</taxon>
        <taxon>Hypocreomycetidae</taxon>
        <taxon>Hypocreales</taxon>
        <taxon>Nectriaceae</taxon>
        <taxon>Fusarium</taxon>
        <taxon>Fusarium solani species complex</taxon>
    </lineage>
</organism>
<feature type="region of interest" description="Disordered" evidence="1">
    <location>
        <begin position="76"/>
        <end position="100"/>
    </location>
</feature>
<dbReference type="PANTHER" id="PTHR46411:SF3">
    <property type="entry name" value="AAA+ ATPASE DOMAIN-CONTAINING PROTEIN"/>
    <property type="match status" value="1"/>
</dbReference>
<dbReference type="InterPro" id="IPR003593">
    <property type="entry name" value="AAA+_ATPase"/>
</dbReference>
<dbReference type="InterPro" id="IPR056599">
    <property type="entry name" value="AAA_lid_fung"/>
</dbReference>
<feature type="compositionally biased region" description="Pro residues" evidence="1">
    <location>
        <begin position="920"/>
        <end position="935"/>
    </location>
</feature>
<dbReference type="Pfam" id="PF22942">
    <property type="entry name" value="DUF7025"/>
    <property type="match status" value="1"/>
</dbReference>
<evidence type="ECO:0000313" key="4">
    <source>
        <dbReference type="Proteomes" id="UP001140502"/>
    </source>
</evidence>
<dbReference type="GO" id="GO:0005524">
    <property type="term" value="F:ATP binding"/>
    <property type="evidence" value="ECO:0007669"/>
    <property type="project" value="InterPro"/>
</dbReference>
<dbReference type="Proteomes" id="UP001140502">
    <property type="component" value="Unassembled WGS sequence"/>
</dbReference>
<dbReference type="InterPro" id="IPR003959">
    <property type="entry name" value="ATPase_AAA_core"/>
</dbReference>
<evidence type="ECO:0000256" key="1">
    <source>
        <dbReference type="SAM" id="MobiDB-lite"/>
    </source>
</evidence>
<dbReference type="SMART" id="SM00382">
    <property type="entry name" value="AAA"/>
    <property type="match status" value="1"/>
</dbReference>
<feature type="compositionally biased region" description="Basic and acidic residues" evidence="1">
    <location>
        <begin position="88"/>
        <end position="100"/>
    </location>
</feature>
<dbReference type="PANTHER" id="PTHR46411">
    <property type="entry name" value="FAMILY ATPASE, PUTATIVE-RELATED"/>
    <property type="match status" value="1"/>
</dbReference>
<dbReference type="Pfam" id="PF23232">
    <property type="entry name" value="AAA_lid_13"/>
    <property type="match status" value="1"/>
</dbReference>
<dbReference type="Gene3D" id="3.40.50.300">
    <property type="entry name" value="P-loop containing nucleotide triphosphate hydrolases"/>
    <property type="match status" value="1"/>
</dbReference>